<dbReference type="RefSeq" id="WP_072765250.1">
    <property type="nucleotide sequence ID" value="NZ_FQYX01000023.1"/>
</dbReference>
<keyword evidence="7 13" id="KW-0378">Hydrolase</keyword>
<keyword evidence="9 13" id="KW-0408">Iron</keyword>
<evidence type="ECO:0000256" key="12">
    <source>
        <dbReference type="ARBA" id="ARBA00023211"/>
    </source>
</evidence>
<evidence type="ECO:0000256" key="7">
    <source>
        <dbReference type="ARBA" id="ARBA00022801"/>
    </source>
</evidence>
<dbReference type="Proteomes" id="UP000184231">
    <property type="component" value="Unassembled WGS sequence"/>
</dbReference>
<protein>
    <recommendedName>
        <fullName evidence="4 13">CRISPR-associated exonuclease Cas4</fullName>
        <ecNumber evidence="3 13">3.1.12.1</ecNumber>
    </recommendedName>
</protein>
<dbReference type="GO" id="GO:0051536">
    <property type="term" value="F:iron-sulfur cluster binding"/>
    <property type="evidence" value="ECO:0007669"/>
    <property type="project" value="UniProtKB-KW"/>
</dbReference>
<comment type="cofactor">
    <cofactor evidence="1">
        <name>[4Fe-4S] cluster</name>
        <dbReference type="ChEBI" id="CHEBI:49883"/>
    </cofactor>
</comment>
<comment type="cofactor">
    <cofactor evidence="13">
        <name>iron-sulfur cluster</name>
        <dbReference type="ChEBI" id="CHEBI:30408"/>
    </cofactor>
</comment>
<evidence type="ECO:0000313" key="15">
    <source>
        <dbReference type="EMBL" id="SHJ51314.1"/>
    </source>
</evidence>
<reference evidence="16" key="1">
    <citation type="submission" date="2016-11" db="EMBL/GenBank/DDBJ databases">
        <authorList>
            <person name="Varghese N."/>
            <person name="Submissions S."/>
        </authorList>
    </citation>
    <scope>NUCLEOTIDE SEQUENCE [LARGE SCALE GENOMIC DNA]</scope>
    <source>
        <strain evidence="16">CGMCC 1.8863</strain>
    </source>
</reference>
<dbReference type="PANTHER" id="PTHR36531:SF6">
    <property type="entry name" value="DNA REPLICATION ATP-DEPENDENT HELICASE_NUCLEASE DNA2"/>
    <property type="match status" value="1"/>
</dbReference>
<evidence type="ECO:0000256" key="1">
    <source>
        <dbReference type="ARBA" id="ARBA00001966"/>
    </source>
</evidence>
<dbReference type="Gene3D" id="3.90.320.10">
    <property type="match status" value="1"/>
</dbReference>
<comment type="function">
    <text evidence="13">CRISPR (clustered regularly interspaced short palindromic repeat) is an adaptive immune system that provides protection against mobile genetic elements (viruses, transposable elements and conjugative plasmids). CRISPR clusters contain sequences complementary to antecedent mobile elements and target invading nucleic acids. CRISPR clusters are transcribed and processed into CRISPR RNA (crRNA).</text>
</comment>
<keyword evidence="8 13" id="KW-0269">Exonuclease</keyword>
<dbReference type="InterPro" id="IPR022765">
    <property type="entry name" value="Dna2/Cas4_DUF83"/>
</dbReference>
<dbReference type="EMBL" id="FQYX01000023">
    <property type="protein sequence ID" value="SHJ51314.1"/>
    <property type="molecule type" value="Genomic_DNA"/>
</dbReference>
<evidence type="ECO:0000256" key="13">
    <source>
        <dbReference type="RuleBase" id="RU365022"/>
    </source>
</evidence>
<dbReference type="InterPro" id="IPR013343">
    <property type="entry name" value="CRISPR-assoc_prot_Cas4"/>
</dbReference>
<dbReference type="OrthoDB" id="9781776at2"/>
<evidence type="ECO:0000313" key="16">
    <source>
        <dbReference type="Proteomes" id="UP000184231"/>
    </source>
</evidence>
<feature type="domain" description="DUF83" evidence="14">
    <location>
        <begin position="8"/>
        <end position="190"/>
    </location>
</feature>
<keyword evidence="10 13" id="KW-0411">Iron-sulfur</keyword>
<evidence type="ECO:0000256" key="2">
    <source>
        <dbReference type="ARBA" id="ARBA00009189"/>
    </source>
</evidence>
<name>A0A1M6JX88_9FLAO</name>
<organism evidence="15 16">
    <name type="scientific">Arenibacter nanhaiticus</name>
    <dbReference type="NCBI Taxonomy" id="558155"/>
    <lineage>
        <taxon>Bacteria</taxon>
        <taxon>Pseudomonadati</taxon>
        <taxon>Bacteroidota</taxon>
        <taxon>Flavobacteriia</taxon>
        <taxon>Flavobacteriales</taxon>
        <taxon>Flavobacteriaceae</taxon>
        <taxon>Arenibacter</taxon>
    </lineage>
</organism>
<comment type="similarity">
    <text evidence="2 13">Belongs to the CRISPR-associated exonuclease Cas4 family.</text>
</comment>
<gene>
    <name evidence="15" type="ORF">SAMN04487911_12353</name>
</gene>
<keyword evidence="5 13" id="KW-0540">Nuclease</keyword>
<evidence type="ECO:0000256" key="4">
    <source>
        <dbReference type="ARBA" id="ARBA00020049"/>
    </source>
</evidence>
<dbReference type="Pfam" id="PF01930">
    <property type="entry name" value="Cas_Cas4"/>
    <property type="match status" value="1"/>
</dbReference>
<evidence type="ECO:0000256" key="5">
    <source>
        <dbReference type="ARBA" id="ARBA00022722"/>
    </source>
</evidence>
<accession>A0A1M6JX88</accession>
<evidence type="ECO:0000256" key="10">
    <source>
        <dbReference type="ARBA" id="ARBA00023014"/>
    </source>
</evidence>
<dbReference type="InterPro" id="IPR051827">
    <property type="entry name" value="Cas4_exonuclease"/>
</dbReference>
<dbReference type="EC" id="3.1.12.1" evidence="3 13"/>
<dbReference type="InterPro" id="IPR011604">
    <property type="entry name" value="PDDEXK-like_dom_sf"/>
</dbReference>
<evidence type="ECO:0000256" key="6">
    <source>
        <dbReference type="ARBA" id="ARBA00022723"/>
    </source>
</evidence>
<dbReference type="GO" id="GO:0004527">
    <property type="term" value="F:exonuclease activity"/>
    <property type="evidence" value="ECO:0007669"/>
    <property type="project" value="UniProtKB-KW"/>
</dbReference>
<dbReference type="STRING" id="558155.SAMN04487911_12353"/>
<dbReference type="GO" id="GO:0046872">
    <property type="term" value="F:metal ion binding"/>
    <property type="evidence" value="ECO:0007669"/>
    <property type="project" value="UniProtKB-KW"/>
</dbReference>
<keyword evidence="6 13" id="KW-0479">Metal-binding</keyword>
<sequence>MQSFYPSQIIEYMYCARYTYFEYVLRIPQNEDKFYKVERGREVHNEKLESNKDYLRKKIGVTEKWIDQYLGSEELRGRVDEVLQLNDGTFAPLDYKFAHWKDRVFETYKQQLYCYAILIEETFNTKVNKGFLVYTRSKNKVIEIPIASNSKDMIKSSTQAMLEIIEQNRFPKATKFKKRCLNCTYRNVCVK</sequence>
<evidence type="ECO:0000256" key="9">
    <source>
        <dbReference type="ARBA" id="ARBA00023004"/>
    </source>
</evidence>
<evidence type="ECO:0000256" key="8">
    <source>
        <dbReference type="ARBA" id="ARBA00022839"/>
    </source>
</evidence>
<proteinExistence type="inferred from homology"/>
<evidence type="ECO:0000256" key="3">
    <source>
        <dbReference type="ARBA" id="ARBA00012768"/>
    </source>
</evidence>
<dbReference type="PANTHER" id="PTHR36531">
    <property type="entry name" value="CRISPR-ASSOCIATED EXONUCLEASE CAS4"/>
    <property type="match status" value="1"/>
</dbReference>
<dbReference type="GO" id="GO:0051607">
    <property type="term" value="P:defense response to virus"/>
    <property type="evidence" value="ECO:0007669"/>
    <property type="project" value="UniProtKB-KW"/>
</dbReference>
<evidence type="ECO:0000259" key="14">
    <source>
        <dbReference type="Pfam" id="PF01930"/>
    </source>
</evidence>
<comment type="cofactor">
    <cofactor evidence="13">
        <name>Mg(2+)</name>
        <dbReference type="ChEBI" id="CHEBI:18420"/>
    </cofactor>
    <cofactor evidence="13">
        <name>Mn(2+)</name>
        <dbReference type="ChEBI" id="CHEBI:29035"/>
    </cofactor>
    <text evidence="13">Mg(2+) or Mn(2+) required for ssDNA cleavage activity.</text>
</comment>
<keyword evidence="16" id="KW-1185">Reference proteome</keyword>
<keyword evidence="11 13" id="KW-0051">Antiviral defense</keyword>
<dbReference type="NCBIfam" id="TIGR00372">
    <property type="entry name" value="cas4"/>
    <property type="match status" value="1"/>
</dbReference>
<evidence type="ECO:0000256" key="11">
    <source>
        <dbReference type="ARBA" id="ARBA00023118"/>
    </source>
</evidence>
<dbReference type="AlphaFoldDB" id="A0A1M6JX88"/>
<keyword evidence="12 13" id="KW-0464">Manganese</keyword>